<reference evidence="2 3" key="1">
    <citation type="journal article" date="2022" name="G3 (Bethesda)">
        <title>Whole-genome sequence and methylome profiling of the almond [Prunus dulcis (Mill.) D.A. Webb] cultivar 'Nonpareil'.</title>
        <authorList>
            <person name="D'Amico-Willman K.M."/>
            <person name="Ouma W.Z."/>
            <person name="Meulia T."/>
            <person name="Sideli G.M."/>
            <person name="Gradziel T.M."/>
            <person name="Fresnedo-Ramirez J."/>
        </authorList>
    </citation>
    <scope>NUCLEOTIDE SEQUENCE [LARGE SCALE GENOMIC DNA]</scope>
    <source>
        <strain evidence="2">Clone GOH B32 T37-40</strain>
    </source>
</reference>
<evidence type="ECO:0000313" key="2">
    <source>
        <dbReference type="EMBL" id="KAI5327029.1"/>
    </source>
</evidence>
<keyword evidence="3" id="KW-1185">Reference proteome</keyword>
<gene>
    <name evidence="2" type="ORF">L3X38_026425</name>
</gene>
<feature type="region of interest" description="Disordered" evidence="1">
    <location>
        <begin position="116"/>
        <end position="146"/>
    </location>
</feature>
<sequence>MWSSTRIVRCGESMIRKLGNCVDKKLKNRYRYTLKEVEEDLKEITDVYIQESLDMEAVVKLRDEGKWPTCTNVVYEINLLQGEELKKVKNMARSASLNVNEVTNWFEQELEKGKGVKPGYHAKEGGYELTKSYGRSGKGEKNTNYE</sequence>
<dbReference type="AlphaFoldDB" id="A0AAD4VL00"/>
<accession>A0AAD4VL00</accession>
<proteinExistence type="predicted"/>
<comment type="caution">
    <text evidence="2">The sequence shown here is derived from an EMBL/GenBank/DDBJ whole genome shotgun (WGS) entry which is preliminary data.</text>
</comment>
<name>A0AAD4VL00_PRUDU</name>
<dbReference type="EMBL" id="JAJFAZ020000005">
    <property type="protein sequence ID" value="KAI5327029.1"/>
    <property type="molecule type" value="Genomic_DNA"/>
</dbReference>
<evidence type="ECO:0000256" key="1">
    <source>
        <dbReference type="SAM" id="MobiDB-lite"/>
    </source>
</evidence>
<evidence type="ECO:0000313" key="3">
    <source>
        <dbReference type="Proteomes" id="UP001054821"/>
    </source>
</evidence>
<organism evidence="2 3">
    <name type="scientific">Prunus dulcis</name>
    <name type="common">Almond</name>
    <name type="synonym">Amygdalus dulcis</name>
    <dbReference type="NCBI Taxonomy" id="3755"/>
    <lineage>
        <taxon>Eukaryota</taxon>
        <taxon>Viridiplantae</taxon>
        <taxon>Streptophyta</taxon>
        <taxon>Embryophyta</taxon>
        <taxon>Tracheophyta</taxon>
        <taxon>Spermatophyta</taxon>
        <taxon>Magnoliopsida</taxon>
        <taxon>eudicotyledons</taxon>
        <taxon>Gunneridae</taxon>
        <taxon>Pentapetalae</taxon>
        <taxon>rosids</taxon>
        <taxon>fabids</taxon>
        <taxon>Rosales</taxon>
        <taxon>Rosaceae</taxon>
        <taxon>Amygdaloideae</taxon>
        <taxon>Amygdaleae</taxon>
        <taxon>Prunus</taxon>
    </lineage>
</organism>
<dbReference type="Proteomes" id="UP001054821">
    <property type="component" value="Chromosome 5"/>
</dbReference>
<feature type="compositionally biased region" description="Basic and acidic residues" evidence="1">
    <location>
        <begin position="137"/>
        <end position="146"/>
    </location>
</feature>
<protein>
    <submittedName>
        <fullName evidence="2">Uncharacterized protein</fullName>
    </submittedName>
</protein>